<dbReference type="SMART" id="SM00063">
    <property type="entry name" value="FRI"/>
    <property type="match status" value="1"/>
</dbReference>
<dbReference type="GO" id="GO:0005615">
    <property type="term" value="C:extracellular space"/>
    <property type="evidence" value="ECO:0007669"/>
    <property type="project" value="TreeGrafter"/>
</dbReference>
<reference evidence="13" key="1">
    <citation type="submission" date="2019-07" db="EMBL/GenBank/DDBJ databases">
        <title>Annotation for the trematode Paragonimus miyazaki's.</title>
        <authorList>
            <person name="Choi Y.-J."/>
        </authorList>
    </citation>
    <scope>NUCLEOTIDE SEQUENCE</scope>
    <source>
        <strain evidence="13">Japan</strain>
    </source>
</reference>
<feature type="compositionally biased region" description="Basic and acidic residues" evidence="10">
    <location>
        <begin position="615"/>
        <end position="627"/>
    </location>
</feature>
<dbReference type="SUPFAM" id="SSF63501">
    <property type="entry name" value="Frizzled cysteine-rich domain"/>
    <property type="match status" value="1"/>
</dbReference>
<feature type="disulfide bond" evidence="9">
    <location>
        <begin position="72"/>
        <end position="118"/>
    </location>
</feature>
<evidence type="ECO:0000256" key="5">
    <source>
        <dbReference type="ARBA" id="ARBA00022687"/>
    </source>
</evidence>
<organism evidence="13 14">
    <name type="scientific">Paragonimus skrjabini miyazakii</name>
    <dbReference type="NCBI Taxonomy" id="59628"/>
    <lineage>
        <taxon>Eukaryota</taxon>
        <taxon>Metazoa</taxon>
        <taxon>Spiralia</taxon>
        <taxon>Lophotrochozoa</taxon>
        <taxon>Platyhelminthes</taxon>
        <taxon>Trematoda</taxon>
        <taxon>Digenea</taxon>
        <taxon>Plagiorchiida</taxon>
        <taxon>Troglotremata</taxon>
        <taxon>Troglotrematidae</taxon>
        <taxon>Paragonimus</taxon>
    </lineage>
</organism>
<comment type="similarity">
    <text evidence="2">Belongs to the secreted frizzled-related protein (sFRP) family.</text>
</comment>
<dbReference type="InterPro" id="IPR015526">
    <property type="entry name" value="Frizzled/SFRP"/>
</dbReference>
<accession>A0A8S9Z1E6</accession>
<dbReference type="Pfam" id="PF01392">
    <property type="entry name" value="Fz"/>
    <property type="match status" value="1"/>
</dbReference>
<feature type="domain" description="FZ" evidence="12">
    <location>
        <begin position="57"/>
        <end position="179"/>
    </location>
</feature>
<dbReference type="FunFam" id="1.10.2000.10:FF:000001">
    <property type="entry name" value="secreted frizzled-related protein 2"/>
    <property type="match status" value="1"/>
</dbReference>
<dbReference type="GO" id="GO:0060070">
    <property type="term" value="P:canonical Wnt signaling pathway"/>
    <property type="evidence" value="ECO:0007669"/>
    <property type="project" value="TreeGrafter"/>
</dbReference>
<evidence type="ECO:0000256" key="1">
    <source>
        <dbReference type="ARBA" id="ARBA00004613"/>
    </source>
</evidence>
<keyword evidence="8 9" id="KW-1015">Disulfide bond</keyword>
<dbReference type="Gene3D" id="1.10.2000.10">
    <property type="entry name" value="Frizzled cysteine-rich domain"/>
    <property type="match status" value="1"/>
</dbReference>
<evidence type="ECO:0000256" key="3">
    <source>
        <dbReference type="ARBA" id="ARBA00022473"/>
    </source>
</evidence>
<dbReference type="InterPro" id="IPR036790">
    <property type="entry name" value="Frizzled_dom_sf"/>
</dbReference>
<feature type="signal peptide" evidence="11">
    <location>
        <begin position="1"/>
        <end position="20"/>
    </location>
</feature>
<comment type="subcellular location">
    <subcellularLocation>
        <location evidence="1">Secreted</location>
    </subcellularLocation>
</comment>
<feature type="region of interest" description="Disordered" evidence="10">
    <location>
        <begin position="250"/>
        <end position="278"/>
    </location>
</feature>
<keyword evidence="7" id="KW-0221">Differentiation</keyword>
<dbReference type="AlphaFoldDB" id="A0A8S9Z1E6"/>
<keyword evidence="14" id="KW-1185">Reference proteome</keyword>
<keyword evidence="3" id="KW-0217">Developmental protein</keyword>
<feature type="region of interest" description="Disordered" evidence="10">
    <location>
        <begin position="606"/>
        <end position="679"/>
    </location>
</feature>
<dbReference type="Proteomes" id="UP000822476">
    <property type="component" value="Unassembled WGS sequence"/>
</dbReference>
<dbReference type="InterPro" id="IPR020067">
    <property type="entry name" value="Frizzled_dom"/>
</dbReference>
<keyword evidence="4" id="KW-0964">Secreted</keyword>
<evidence type="ECO:0000256" key="4">
    <source>
        <dbReference type="ARBA" id="ARBA00022525"/>
    </source>
</evidence>
<dbReference type="OrthoDB" id="5985572at2759"/>
<feature type="region of interest" description="Disordered" evidence="10">
    <location>
        <begin position="316"/>
        <end position="354"/>
    </location>
</feature>
<comment type="caution">
    <text evidence="13">The sequence shown here is derived from an EMBL/GenBank/DDBJ whole genome shotgun (WGS) entry which is preliminary data.</text>
</comment>
<feature type="chain" id="PRO_5035940609" description="FZ domain-containing protein" evidence="11">
    <location>
        <begin position="21"/>
        <end position="690"/>
    </location>
</feature>
<evidence type="ECO:0000256" key="6">
    <source>
        <dbReference type="ARBA" id="ARBA00022729"/>
    </source>
</evidence>
<dbReference type="EMBL" id="JTDE01000638">
    <property type="protein sequence ID" value="KAF7260712.1"/>
    <property type="molecule type" value="Genomic_DNA"/>
</dbReference>
<protein>
    <recommendedName>
        <fullName evidence="12">FZ domain-containing protein</fullName>
    </recommendedName>
</protein>
<evidence type="ECO:0000256" key="7">
    <source>
        <dbReference type="ARBA" id="ARBA00022782"/>
    </source>
</evidence>
<evidence type="ECO:0000256" key="9">
    <source>
        <dbReference type="PROSITE-ProRule" id="PRU00090"/>
    </source>
</evidence>
<dbReference type="GO" id="GO:0030154">
    <property type="term" value="P:cell differentiation"/>
    <property type="evidence" value="ECO:0007669"/>
    <property type="project" value="UniProtKB-KW"/>
</dbReference>
<feature type="compositionally biased region" description="Polar residues" evidence="10">
    <location>
        <begin position="316"/>
        <end position="340"/>
    </location>
</feature>
<dbReference type="PROSITE" id="PS50038">
    <property type="entry name" value="FZ"/>
    <property type="match status" value="1"/>
</dbReference>
<evidence type="ECO:0000256" key="2">
    <source>
        <dbReference type="ARBA" id="ARBA00010054"/>
    </source>
</evidence>
<feature type="compositionally biased region" description="Basic residues" evidence="10">
    <location>
        <begin position="255"/>
        <end position="274"/>
    </location>
</feature>
<evidence type="ECO:0000256" key="11">
    <source>
        <dbReference type="SAM" id="SignalP"/>
    </source>
</evidence>
<name>A0A8S9Z1E6_9TREM</name>
<dbReference type="GO" id="GO:0017147">
    <property type="term" value="F:Wnt-protein binding"/>
    <property type="evidence" value="ECO:0007669"/>
    <property type="project" value="TreeGrafter"/>
</dbReference>
<sequence length="690" mass="79449">MHLLRPVLIVGLFLWFPSNAVGPGLSRLQPHTPVDEPPDTSNWESSVMPYTNEANSYAYWNCHTIPPNMTLCKSVGYSRMVLPNFLQHESIREVIQQANVWVALVNTDCHPDIQRFLCSLYAPVCLKSHQEAKIPPCWELCEQVRNACLPRMRLFGFDWPKIVQCEQFPRLAESMCIPPQEETAVKCAPCEQAITLENIASSYCMADVVLKASLKDVVLQPNRASFQLIPSQRTQALKLTRSDGTVSTSFDAQRSWKRNRQRRFRQRSLKSRTYRHTDKAVPKQEVHGMHNRIFSNAPVSYLGNWLVRGRRSTPHWNNPFVNQSQPGWSFTSSPNGGKSNRVNRRRRAQNSESHELDGITEFQLTCSACSSLPHFTGTSGSSKSLSQQRWLIMGRRILEEDGKRVSNRLQVTFLTIWDRNSPEFRRSLTAIRTQPVSHLCPKKVSLGDTSMSATSDDIGPNRNLKSLRSVSSELADAPIRTHSGRPRLHLDKQSVSYGSLQPPPSEQQTLNAVVNSAIHNGTLSAHNIRRMDNSGTGIRNTARRPNRPSLELEVERKLTSPNQHSRMTFIPVEQHRPQWNVSQHRPYELAGNRVISQQWLNAERRTKVQRPHLWNSEKETETAENQRRKWRRERRQWSRRQRPDQLQPQTKQTGETSVTDLPTHTTLRHQPINPYGNEDTSRYERRFWNR</sequence>
<dbReference type="PANTHER" id="PTHR11309:SF148">
    <property type="entry name" value="SECRETED FRIZZLED-RELATED PROTEIN 1"/>
    <property type="match status" value="1"/>
</dbReference>
<dbReference type="PANTHER" id="PTHR11309">
    <property type="entry name" value="FRIZZLED"/>
    <property type="match status" value="1"/>
</dbReference>
<evidence type="ECO:0000313" key="14">
    <source>
        <dbReference type="Proteomes" id="UP000822476"/>
    </source>
</evidence>
<feature type="region of interest" description="Disordered" evidence="10">
    <location>
        <begin position="528"/>
        <end position="566"/>
    </location>
</feature>
<feature type="disulfide bond" evidence="9">
    <location>
        <begin position="141"/>
        <end position="165"/>
    </location>
</feature>
<gene>
    <name evidence="13" type="ORF">EG68_01952</name>
</gene>
<evidence type="ECO:0000256" key="10">
    <source>
        <dbReference type="SAM" id="MobiDB-lite"/>
    </source>
</evidence>
<proteinExistence type="inferred from homology"/>
<evidence type="ECO:0000313" key="13">
    <source>
        <dbReference type="EMBL" id="KAF7260712.1"/>
    </source>
</evidence>
<keyword evidence="5" id="KW-0879">Wnt signaling pathway</keyword>
<comment type="caution">
    <text evidence="9">Lacks conserved residue(s) required for the propagation of feature annotation.</text>
</comment>
<dbReference type="GO" id="GO:0035567">
    <property type="term" value="P:non-canonical Wnt signaling pathway"/>
    <property type="evidence" value="ECO:0007669"/>
    <property type="project" value="TreeGrafter"/>
</dbReference>
<feature type="compositionally biased region" description="Basic residues" evidence="10">
    <location>
        <begin position="628"/>
        <end position="640"/>
    </location>
</feature>
<evidence type="ECO:0000256" key="8">
    <source>
        <dbReference type="ARBA" id="ARBA00023157"/>
    </source>
</evidence>
<keyword evidence="6 11" id="KW-0732">Signal</keyword>
<feature type="compositionally biased region" description="Polar residues" evidence="10">
    <location>
        <begin position="644"/>
        <end position="665"/>
    </location>
</feature>
<evidence type="ECO:0000259" key="12">
    <source>
        <dbReference type="PROSITE" id="PS50038"/>
    </source>
</evidence>